<evidence type="ECO:0000313" key="1">
    <source>
        <dbReference type="EMBL" id="GAG13174.1"/>
    </source>
</evidence>
<organism evidence="1">
    <name type="scientific">marine sediment metagenome</name>
    <dbReference type="NCBI Taxonomy" id="412755"/>
    <lineage>
        <taxon>unclassified sequences</taxon>
        <taxon>metagenomes</taxon>
        <taxon>ecological metagenomes</taxon>
    </lineage>
</organism>
<dbReference type="AlphaFoldDB" id="X0V4R6"/>
<comment type="caution">
    <text evidence="1">The sequence shown here is derived from an EMBL/GenBank/DDBJ whole genome shotgun (WGS) entry which is preliminary data.</text>
</comment>
<name>X0V4R6_9ZZZZ</name>
<dbReference type="EMBL" id="BARS01021000">
    <property type="protein sequence ID" value="GAG13174.1"/>
    <property type="molecule type" value="Genomic_DNA"/>
</dbReference>
<accession>X0V4R6</accession>
<sequence>MEGMTSIIVLWCKMVICNLERVEKMTAEFKETERKLNNLIKSNGKNADNV</sequence>
<reference evidence="1" key="1">
    <citation type="journal article" date="2014" name="Front. Microbiol.">
        <title>High frequency of phylogenetically diverse reductive dehalogenase-homologous genes in deep subseafloor sedimentary metagenomes.</title>
        <authorList>
            <person name="Kawai M."/>
            <person name="Futagami T."/>
            <person name="Toyoda A."/>
            <person name="Takaki Y."/>
            <person name="Nishi S."/>
            <person name="Hori S."/>
            <person name="Arai W."/>
            <person name="Tsubouchi T."/>
            <person name="Morono Y."/>
            <person name="Uchiyama I."/>
            <person name="Ito T."/>
            <person name="Fujiyama A."/>
            <person name="Inagaki F."/>
            <person name="Takami H."/>
        </authorList>
    </citation>
    <scope>NUCLEOTIDE SEQUENCE</scope>
    <source>
        <strain evidence="1">Expedition CK06-06</strain>
    </source>
</reference>
<gene>
    <name evidence="1" type="ORF">S01H1_33797</name>
</gene>
<proteinExistence type="predicted"/>
<protein>
    <submittedName>
        <fullName evidence="1">Uncharacterized protein</fullName>
    </submittedName>
</protein>